<reference evidence="2" key="1">
    <citation type="submission" date="2022-01" db="EMBL/GenBank/DDBJ databases">
        <title>Genome Sequence Resource for Two Populations of Ditylenchus destructor, the Migratory Endoparasitic Phytonematode.</title>
        <authorList>
            <person name="Zhang H."/>
            <person name="Lin R."/>
            <person name="Xie B."/>
        </authorList>
    </citation>
    <scope>NUCLEOTIDE SEQUENCE</scope>
    <source>
        <strain evidence="2">BazhouSP</strain>
    </source>
</reference>
<accession>A0AAD4R116</accession>
<dbReference type="PANTHER" id="PTHR22954">
    <property type="entry name" value="RETROVIRAL PROTEASE-RELATED"/>
    <property type="match status" value="1"/>
</dbReference>
<dbReference type="EMBL" id="JAKKPZ010000033">
    <property type="protein sequence ID" value="KAI1708808.1"/>
    <property type="molecule type" value="Genomic_DNA"/>
</dbReference>
<evidence type="ECO:0000313" key="2">
    <source>
        <dbReference type="EMBL" id="KAI1708808.1"/>
    </source>
</evidence>
<keyword evidence="1" id="KW-0175">Coiled coil</keyword>
<dbReference type="InterPro" id="IPR005312">
    <property type="entry name" value="DUF1759"/>
</dbReference>
<dbReference type="Proteomes" id="UP001201812">
    <property type="component" value="Unassembled WGS sequence"/>
</dbReference>
<feature type="coiled-coil region" evidence="1">
    <location>
        <begin position="109"/>
        <end position="174"/>
    </location>
</feature>
<sequence length="525" mass="58927">MTLAFRNQLSQAAHQMRTLLATAPPDWTAVEDASATISLLALEEEIAVNIEHSDALINEAARFEEGQRLFLSAFGKLPSGSKDAEQKTYDDLLNVIRLDELQAECRQMISSLARRVRAYKRQESELRAQIAQAQARATTHVALDDNGSRDTSILRDILQQNQQLMQQMMQQNMQHIQDTQQTAQQNMQDMQQIAQQNMQDMLQAFTLQIRPATPSVDDQHRPATPPAVSAVNSTASHSLLTTALSVSEPQLTANNTLQSVSGPVSSAPGGPFPVSTASMSMPIYTTRNMGAQLTHSSHWTTPPGPGFGQQFGQHHAHPQYFSSPYVPPVPPPLQDDRFRLPLLLIEIPYFYGEQSKWRSFWQRFELVMSRHPELSDLERLILLLGYLKGDAEKLVEGISIADGNYEIVVSLLKDAYDNREMIICGLYNNLQKLEPATNGPKLKEVYFQFSKICRQLEVEGERPSHNPVLWKIVYDKLTAQTLRQIIPKKPIGGWTVETLQRALKTVIDQEEEIAAHKGDKPKSAN</sequence>
<dbReference type="AlphaFoldDB" id="A0AAD4R116"/>
<organism evidence="2 3">
    <name type="scientific">Ditylenchus destructor</name>
    <dbReference type="NCBI Taxonomy" id="166010"/>
    <lineage>
        <taxon>Eukaryota</taxon>
        <taxon>Metazoa</taxon>
        <taxon>Ecdysozoa</taxon>
        <taxon>Nematoda</taxon>
        <taxon>Chromadorea</taxon>
        <taxon>Rhabditida</taxon>
        <taxon>Tylenchina</taxon>
        <taxon>Tylenchomorpha</taxon>
        <taxon>Sphaerularioidea</taxon>
        <taxon>Anguinidae</taxon>
        <taxon>Anguininae</taxon>
        <taxon>Ditylenchus</taxon>
    </lineage>
</organism>
<evidence type="ECO:0000256" key="1">
    <source>
        <dbReference type="SAM" id="Coils"/>
    </source>
</evidence>
<comment type="caution">
    <text evidence="2">The sequence shown here is derived from an EMBL/GenBank/DDBJ whole genome shotgun (WGS) entry which is preliminary data.</text>
</comment>
<evidence type="ECO:0008006" key="4">
    <source>
        <dbReference type="Google" id="ProtNLM"/>
    </source>
</evidence>
<gene>
    <name evidence="2" type="ORF">DdX_11561</name>
</gene>
<protein>
    <recommendedName>
        <fullName evidence="4">Gag protein</fullName>
    </recommendedName>
</protein>
<name>A0AAD4R116_9BILA</name>
<proteinExistence type="predicted"/>
<keyword evidence="3" id="KW-1185">Reference proteome</keyword>
<dbReference type="PANTHER" id="PTHR22954:SF3">
    <property type="entry name" value="PROTEIN CBG08539"/>
    <property type="match status" value="1"/>
</dbReference>
<evidence type="ECO:0000313" key="3">
    <source>
        <dbReference type="Proteomes" id="UP001201812"/>
    </source>
</evidence>
<dbReference type="Pfam" id="PF03564">
    <property type="entry name" value="DUF1759"/>
    <property type="match status" value="1"/>
</dbReference>